<name>A0A6J8ABP9_MYTCO</name>
<dbReference type="SUPFAM" id="SSF81321">
    <property type="entry name" value="Family A G protein-coupled receptor-like"/>
    <property type="match status" value="1"/>
</dbReference>
<gene>
    <name evidence="12" type="ORF">MCOR_4972</name>
</gene>
<evidence type="ECO:0000256" key="1">
    <source>
        <dbReference type="ARBA" id="ARBA00004651"/>
    </source>
</evidence>
<comment type="subcellular location">
    <subcellularLocation>
        <location evidence="1">Cell membrane</location>
        <topology evidence="1">Multi-pass membrane protein</topology>
    </subcellularLocation>
</comment>
<keyword evidence="7" id="KW-0675">Receptor</keyword>
<dbReference type="CDD" id="cd00637">
    <property type="entry name" value="7tm_classA_rhodopsin-like"/>
    <property type="match status" value="1"/>
</dbReference>
<keyword evidence="6 10" id="KW-0472">Membrane</keyword>
<dbReference type="Gene3D" id="3.30.70.1820">
    <property type="entry name" value="L1 transposable element, RRM domain"/>
    <property type="match status" value="1"/>
</dbReference>
<dbReference type="InterPro" id="IPR000276">
    <property type="entry name" value="GPCR_Rhodpsn"/>
</dbReference>
<keyword evidence="2" id="KW-1003">Cell membrane</keyword>
<evidence type="ECO:0000256" key="6">
    <source>
        <dbReference type="ARBA" id="ARBA00023136"/>
    </source>
</evidence>
<dbReference type="Pfam" id="PF00001">
    <property type="entry name" value="7tm_1"/>
    <property type="match status" value="1"/>
</dbReference>
<evidence type="ECO:0000256" key="4">
    <source>
        <dbReference type="ARBA" id="ARBA00022989"/>
    </source>
</evidence>
<keyword evidence="4 10" id="KW-1133">Transmembrane helix</keyword>
<protein>
    <submittedName>
        <fullName evidence="12">CHRMN</fullName>
    </submittedName>
</protein>
<dbReference type="InterPro" id="IPR050569">
    <property type="entry name" value="TAAR"/>
</dbReference>
<keyword evidence="3 10" id="KW-0812">Transmembrane</keyword>
<evidence type="ECO:0000313" key="12">
    <source>
        <dbReference type="EMBL" id="CAC5363617.1"/>
    </source>
</evidence>
<feature type="region of interest" description="Disordered" evidence="9">
    <location>
        <begin position="572"/>
        <end position="596"/>
    </location>
</feature>
<dbReference type="AlphaFoldDB" id="A0A6J8ABP9"/>
<feature type="region of interest" description="Disordered" evidence="9">
    <location>
        <begin position="280"/>
        <end position="329"/>
    </location>
</feature>
<dbReference type="Gene3D" id="1.20.1070.10">
    <property type="entry name" value="Rhodopsin 7-helix transmembrane proteins"/>
    <property type="match status" value="1"/>
</dbReference>
<evidence type="ECO:0000256" key="8">
    <source>
        <dbReference type="ARBA" id="ARBA00023224"/>
    </source>
</evidence>
<proteinExistence type="predicted"/>
<accession>A0A6J8ABP9</accession>
<dbReference type="EMBL" id="CACVKT020000904">
    <property type="protein sequence ID" value="CAC5363617.1"/>
    <property type="molecule type" value="Genomic_DNA"/>
</dbReference>
<evidence type="ECO:0000256" key="9">
    <source>
        <dbReference type="SAM" id="MobiDB-lite"/>
    </source>
</evidence>
<evidence type="ECO:0000259" key="11">
    <source>
        <dbReference type="PROSITE" id="PS50262"/>
    </source>
</evidence>
<evidence type="ECO:0000256" key="2">
    <source>
        <dbReference type="ARBA" id="ARBA00022475"/>
    </source>
</evidence>
<evidence type="ECO:0000313" key="13">
    <source>
        <dbReference type="Proteomes" id="UP000507470"/>
    </source>
</evidence>
<sequence>MTNATTPATSSGGGFPPMLMFFISLQQTVFISACVGNGLVIFVFTKYLKFKSNTNKFIVSLSVADSFTGIASGIQVFYFLYPNIAADKYVCFLRYNIISYMTFTSQLTVMLATLDRYVAIGHPHKYSKFITETTSNIMCILPWLLAIFDLLPFLGWNNWLPGMSCVYGLLFSKSWYGTTCVIIYTISAMTFLMYLSILRTAWRYHNKIKPQQTDQQNQMKTKAMEKDIRSAKVTGIVALVFSMCWLPYKAIQLRDAISSEERSPLLREIGNWLLVSNLPRPSPSSQVEDKRQRTNSEKSSESDTDSESEQSDYNSREKDEMSKPSDLLPKVSLTDGDIVRIAETVKQLLKDDIEKTVERVINEKQKHLIDRINDIEEKQCNLESTLTIKTNQLNELHVKNTKLQQKVDDVEQHSRKSLLRFSGVPVSRGENTTEKVVNIVKKIGVNIKVDDVSVSHRTGKYKEDKPRQIIARFPKHDLKVEILKSAKKLREIPGLQNICINQDLTKTRDETVFRARAYARNHRLKATWVVDGKIMVIGKDNNKHAVTRMYDLNDHVFQSDNFTEINELEDNQESEMQYASNGHDRVGEQPASHVPV</sequence>
<evidence type="ECO:0000256" key="5">
    <source>
        <dbReference type="ARBA" id="ARBA00023040"/>
    </source>
</evidence>
<evidence type="ECO:0000256" key="7">
    <source>
        <dbReference type="ARBA" id="ARBA00023170"/>
    </source>
</evidence>
<dbReference type="PANTHER" id="PTHR24249:SF424">
    <property type="entry name" value="G-PROTEIN COUPLED RECEPTORS FAMILY 1 PROFILE DOMAIN-CONTAINING PROTEIN"/>
    <property type="match status" value="1"/>
</dbReference>
<dbReference type="InterPro" id="IPR017452">
    <property type="entry name" value="GPCR_Rhodpsn_7TM"/>
</dbReference>
<evidence type="ECO:0000256" key="3">
    <source>
        <dbReference type="ARBA" id="ARBA00022692"/>
    </source>
</evidence>
<feature type="domain" description="G-protein coupled receptors family 1 profile" evidence="11">
    <location>
        <begin position="36"/>
        <end position="253"/>
    </location>
</feature>
<evidence type="ECO:0000256" key="10">
    <source>
        <dbReference type="SAM" id="Phobius"/>
    </source>
</evidence>
<keyword evidence="13" id="KW-1185">Reference proteome</keyword>
<organism evidence="12 13">
    <name type="scientific">Mytilus coruscus</name>
    <name type="common">Sea mussel</name>
    <dbReference type="NCBI Taxonomy" id="42192"/>
    <lineage>
        <taxon>Eukaryota</taxon>
        <taxon>Metazoa</taxon>
        <taxon>Spiralia</taxon>
        <taxon>Lophotrochozoa</taxon>
        <taxon>Mollusca</taxon>
        <taxon>Bivalvia</taxon>
        <taxon>Autobranchia</taxon>
        <taxon>Pteriomorphia</taxon>
        <taxon>Mytilida</taxon>
        <taxon>Mytiloidea</taxon>
        <taxon>Mytilidae</taxon>
        <taxon>Mytilinae</taxon>
        <taxon>Mytilus</taxon>
    </lineage>
</organism>
<dbReference type="Proteomes" id="UP000507470">
    <property type="component" value="Unassembled WGS sequence"/>
</dbReference>
<feature type="transmembrane region" description="Helical" evidence="10">
    <location>
        <begin position="20"/>
        <end position="45"/>
    </location>
</feature>
<dbReference type="PRINTS" id="PR00237">
    <property type="entry name" value="GPCRRHODOPSN"/>
</dbReference>
<keyword evidence="8" id="KW-0807">Transducer</keyword>
<dbReference type="PROSITE" id="PS50262">
    <property type="entry name" value="G_PROTEIN_RECEP_F1_2"/>
    <property type="match status" value="1"/>
</dbReference>
<dbReference type="GO" id="GO:0005886">
    <property type="term" value="C:plasma membrane"/>
    <property type="evidence" value="ECO:0007669"/>
    <property type="project" value="UniProtKB-SubCell"/>
</dbReference>
<dbReference type="PANTHER" id="PTHR24249">
    <property type="entry name" value="HISTAMINE RECEPTOR-RELATED G-PROTEIN COUPLED RECEPTOR"/>
    <property type="match status" value="1"/>
</dbReference>
<reference evidence="12 13" key="1">
    <citation type="submission" date="2020-06" db="EMBL/GenBank/DDBJ databases">
        <authorList>
            <person name="Li R."/>
            <person name="Bekaert M."/>
        </authorList>
    </citation>
    <scope>NUCLEOTIDE SEQUENCE [LARGE SCALE GENOMIC DNA]</scope>
    <source>
        <strain evidence="13">wild</strain>
    </source>
</reference>
<dbReference type="OrthoDB" id="6287421at2759"/>
<feature type="transmembrane region" description="Helical" evidence="10">
    <location>
        <begin position="230"/>
        <end position="248"/>
    </location>
</feature>
<feature type="compositionally biased region" description="Basic and acidic residues" evidence="9">
    <location>
        <begin position="287"/>
        <end position="301"/>
    </location>
</feature>
<feature type="compositionally biased region" description="Basic and acidic residues" evidence="9">
    <location>
        <begin position="314"/>
        <end position="323"/>
    </location>
</feature>
<feature type="transmembrane region" description="Helical" evidence="10">
    <location>
        <begin position="175"/>
        <end position="197"/>
    </location>
</feature>
<dbReference type="GO" id="GO:0004930">
    <property type="term" value="F:G protein-coupled receptor activity"/>
    <property type="evidence" value="ECO:0007669"/>
    <property type="project" value="UniProtKB-KW"/>
</dbReference>
<feature type="transmembrane region" description="Helical" evidence="10">
    <location>
        <begin position="93"/>
        <end position="114"/>
    </location>
</feature>
<keyword evidence="5" id="KW-0297">G-protein coupled receptor</keyword>
<feature type="transmembrane region" description="Helical" evidence="10">
    <location>
        <begin position="57"/>
        <end position="81"/>
    </location>
</feature>
<feature type="transmembrane region" description="Helical" evidence="10">
    <location>
        <begin position="135"/>
        <end position="155"/>
    </location>
</feature>